<proteinExistence type="predicted"/>
<dbReference type="GeneID" id="119731150"/>
<reference evidence="2" key="1">
    <citation type="submission" date="2022-11" db="UniProtKB">
        <authorList>
            <consortium name="EnsemblMetazoa"/>
        </authorList>
    </citation>
    <scope>IDENTIFICATION</scope>
</reference>
<evidence type="ECO:0000313" key="3">
    <source>
        <dbReference type="Proteomes" id="UP000887568"/>
    </source>
</evidence>
<evidence type="ECO:0000256" key="1">
    <source>
        <dbReference type="SAM" id="MobiDB-lite"/>
    </source>
</evidence>
<name>A0A914A8N1_PATMI</name>
<feature type="region of interest" description="Disordered" evidence="1">
    <location>
        <begin position="25"/>
        <end position="44"/>
    </location>
</feature>
<dbReference type="AlphaFoldDB" id="A0A914A8N1"/>
<evidence type="ECO:0000313" key="2">
    <source>
        <dbReference type="EnsemblMetazoa" id="XP_038060123.1"/>
    </source>
</evidence>
<organism evidence="2 3">
    <name type="scientific">Patiria miniata</name>
    <name type="common">Bat star</name>
    <name type="synonym">Asterina miniata</name>
    <dbReference type="NCBI Taxonomy" id="46514"/>
    <lineage>
        <taxon>Eukaryota</taxon>
        <taxon>Metazoa</taxon>
        <taxon>Echinodermata</taxon>
        <taxon>Eleutherozoa</taxon>
        <taxon>Asterozoa</taxon>
        <taxon>Asteroidea</taxon>
        <taxon>Valvatacea</taxon>
        <taxon>Valvatida</taxon>
        <taxon>Asterinidae</taxon>
        <taxon>Patiria</taxon>
    </lineage>
</organism>
<evidence type="ECO:0008006" key="4">
    <source>
        <dbReference type="Google" id="ProtNLM"/>
    </source>
</evidence>
<dbReference type="EnsemblMetazoa" id="XM_038204195.1">
    <property type="protein sequence ID" value="XP_038060123.1"/>
    <property type="gene ID" value="LOC119731150"/>
</dbReference>
<dbReference type="OrthoDB" id="8963429at2759"/>
<dbReference type="RefSeq" id="XP_038060123.1">
    <property type="nucleotide sequence ID" value="XM_038204195.1"/>
</dbReference>
<accession>A0A914A8N1</accession>
<sequence>MAYLYDSTSREEFVNTSRLHIGETGRDLPTRLNEHKAHGRKGDFEKSSIVKLSHTEDDPINWSQAELPTSIDRWYPRRIREAIEIIKHNTVPQDIGFYISNIWRPILKSKSDGSPIP</sequence>
<protein>
    <recommendedName>
        <fullName evidence="4">GIY-YIG domain-containing protein</fullName>
    </recommendedName>
</protein>
<dbReference type="Proteomes" id="UP000887568">
    <property type="component" value="Unplaced"/>
</dbReference>
<keyword evidence="3" id="KW-1185">Reference proteome</keyword>